<accession>A0A077ZY40</accession>
<reference evidence="1 2" key="1">
    <citation type="submission" date="2014-06" db="EMBL/GenBank/DDBJ databases">
        <authorList>
            <person name="Swart Estienne"/>
        </authorList>
    </citation>
    <scope>NUCLEOTIDE SEQUENCE [LARGE SCALE GENOMIC DNA]</scope>
    <source>
        <strain evidence="1 2">130c</strain>
    </source>
</reference>
<sequence>MHLPRSALIRMEQVLNLLFQLQDLSIDKLDQLKHLADKKCLLDYLMLMLDSKIALQNRYLLAFVEELEFSQRLAQDDQQRDDEEEITEKMLEDQFNYGTQLARVASTGTEYYYMKKTKKYISDYYPTFLHKIKVEFEAIDENATKNMDELGSVAVDLTLQMLKLKIYVAQDGFHIGKLNVFKTEDFLKIEKKVNEEIQELRNYPITEKPKVEKPDFSIINI</sequence>
<dbReference type="Proteomes" id="UP000039865">
    <property type="component" value="Unassembled WGS sequence"/>
</dbReference>
<proteinExistence type="predicted"/>
<evidence type="ECO:0000313" key="1">
    <source>
        <dbReference type="EMBL" id="CDW74542.1"/>
    </source>
</evidence>
<evidence type="ECO:0000313" key="2">
    <source>
        <dbReference type="Proteomes" id="UP000039865"/>
    </source>
</evidence>
<dbReference type="AlphaFoldDB" id="A0A077ZY40"/>
<gene>
    <name evidence="1" type="primary">Contig4438.g4736</name>
    <name evidence="1" type="ORF">STYLEM_3522</name>
</gene>
<name>A0A077ZY40_STYLE</name>
<dbReference type="InParanoid" id="A0A077ZY40"/>
<dbReference type="EMBL" id="CCKQ01003427">
    <property type="protein sequence ID" value="CDW74542.1"/>
    <property type="molecule type" value="Genomic_DNA"/>
</dbReference>
<organism evidence="1 2">
    <name type="scientific">Stylonychia lemnae</name>
    <name type="common">Ciliate</name>
    <dbReference type="NCBI Taxonomy" id="5949"/>
    <lineage>
        <taxon>Eukaryota</taxon>
        <taxon>Sar</taxon>
        <taxon>Alveolata</taxon>
        <taxon>Ciliophora</taxon>
        <taxon>Intramacronucleata</taxon>
        <taxon>Spirotrichea</taxon>
        <taxon>Stichotrichia</taxon>
        <taxon>Sporadotrichida</taxon>
        <taxon>Oxytrichidae</taxon>
        <taxon>Stylonychinae</taxon>
        <taxon>Stylonychia</taxon>
    </lineage>
</organism>
<keyword evidence="2" id="KW-1185">Reference proteome</keyword>
<protein>
    <submittedName>
        <fullName evidence="1">Uncharacterized protein</fullName>
    </submittedName>
</protein>